<dbReference type="EC" id="3.1.1.-" evidence="8"/>
<keyword evidence="10" id="KW-1185">Reference proteome</keyword>
<evidence type="ECO:0000313" key="10">
    <source>
        <dbReference type="Proteomes" id="UP000037904"/>
    </source>
</evidence>
<dbReference type="Gene3D" id="3.40.50.1820">
    <property type="entry name" value="alpha/beta hydrolase"/>
    <property type="match status" value="1"/>
</dbReference>
<accession>A0A0N0V5K2</accession>
<keyword evidence="7" id="KW-1015">Disulfide bond</keyword>
<proteinExistence type="inferred from homology"/>
<evidence type="ECO:0000256" key="4">
    <source>
        <dbReference type="ARBA" id="ARBA00022729"/>
    </source>
</evidence>
<sequence length="456" mass="48773">MALDCSPNTFAVPTLPGANITAVDVNLVRNYSGTSTTQNYIGHPIVSVNNATFCNVTVVYEHIDANDTIHVETWLPMDNYNGRIQAFGGGGWVAGRFFVTYSGMVGALGEGYATSTTDAGLIPQADGSPDRWALNADGSPNVHALEDLASVSLHDQAVLTKAIVEDFYGEPPAYAYWNGCSQGGRQGMMLAQRYPDAYNGIHACAPAMNWNELSAFTLWPQLSMEWIGYFPKSCELNALVTAAIEACDDHDGVHDSIISDDSGCDFDPLSVVGQAFFCKDTNTTDIITKEAAKIAKATWTGPRTANGEFMWYGTNTGSLLSGSLTGPNPVLGPAMTTCSQNGTCVGMPMGLGDVWLKVSEIIPNVGEFYRMFEVPGLLHCSGGNGGQPSNTFDALRAWVENGTVPESLPQLYTPVKGGAEFERLLCPYPQKAVLKSCGKGEDSPKVSTRATDYVCV</sequence>
<dbReference type="InterPro" id="IPR029058">
    <property type="entry name" value="AB_hydrolase_fold"/>
</dbReference>
<dbReference type="GO" id="GO:0046872">
    <property type="term" value="F:metal ion binding"/>
    <property type="evidence" value="ECO:0007669"/>
    <property type="project" value="UniProtKB-KW"/>
</dbReference>
<dbReference type="PANTHER" id="PTHR33938">
    <property type="entry name" value="FERULOYL ESTERASE B-RELATED"/>
    <property type="match status" value="1"/>
</dbReference>
<keyword evidence="3" id="KW-0479">Metal-binding</keyword>
<dbReference type="Proteomes" id="UP000037904">
    <property type="component" value="Unassembled WGS sequence"/>
</dbReference>
<dbReference type="GO" id="GO:0030600">
    <property type="term" value="F:feruloyl esterase activity"/>
    <property type="evidence" value="ECO:0007669"/>
    <property type="project" value="UniProtKB-ARBA"/>
</dbReference>
<evidence type="ECO:0000256" key="8">
    <source>
        <dbReference type="RuleBase" id="RU361238"/>
    </source>
</evidence>
<protein>
    <recommendedName>
        <fullName evidence="8">Carboxylic ester hydrolase</fullName>
        <ecNumber evidence="8">3.1.1.-</ecNumber>
    </recommendedName>
</protein>
<keyword evidence="2" id="KW-0719">Serine esterase</keyword>
<gene>
    <name evidence="9" type="ORF">FLAG1_09311</name>
</gene>
<name>A0A0N0V5K2_FUSLA</name>
<dbReference type="AlphaFoldDB" id="A0A0N0V5K2"/>
<reference evidence="9 10" key="1">
    <citation type="submission" date="2015-04" db="EMBL/GenBank/DDBJ databases">
        <title>The draft genome sequence of Fusarium langsethiae, a T-2/HT-2 mycotoxin producer.</title>
        <authorList>
            <person name="Lysoe E."/>
            <person name="Divon H.H."/>
            <person name="Terzi V."/>
            <person name="Orru L."/>
            <person name="Lamontanara A."/>
            <person name="Kolseth A.-K."/>
            <person name="Frandsen R.J."/>
            <person name="Nielsen K."/>
            <person name="Thrane U."/>
        </authorList>
    </citation>
    <scope>NUCLEOTIDE SEQUENCE [LARGE SCALE GENOMIC DNA]</scope>
    <source>
        <strain evidence="9 10">Fl201059</strain>
    </source>
</reference>
<evidence type="ECO:0000256" key="2">
    <source>
        <dbReference type="ARBA" id="ARBA00022487"/>
    </source>
</evidence>
<dbReference type="InterPro" id="IPR011118">
    <property type="entry name" value="Tannase/feruloyl_esterase"/>
</dbReference>
<dbReference type="PANTHER" id="PTHR33938:SF13">
    <property type="entry name" value="CARBOXYLIC ESTER HYDROLASE"/>
    <property type="match status" value="1"/>
</dbReference>
<dbReference type="SUPFAM" id="SSF53474">
    <property type="entry name" value="alpha/beta-Hydrolases"/>
    <property type="match status" value="1"/>
</dbReference>
<evidence type="ECO:0000256" key="3">
    <source>
        <dbReference type="ARBA" id="ARBA00022723"/>
    </source>
</evidence>
<dbReference type="EMBL" id="JXCE01000349">
    <property type="protein sequence ID" value="KPA37861.1"/>
    <property type="molecule type" value="Genomic_DNA"/>
</dbReference>
<keyword evidence="4" id="KW-0732">Signal</keyword>
<organism evidence="9 10">
    <name type="scientific">Fusarium langsethiae</name>
    <dbReference type="NCBI Taxonomy" id="179993"/>
    <lineage>
        <taxon>Eukaryota</taxon>
        <taxon>Fungi</taxon>
        <taxon>Dikarya</taxon>
        <taxon>Ascomycota</taxon>
        <taxon>Pezizomycotina</taxon>
        <taxon>Sordariomycetes</taxon>
        <taxon>Hypocreomycetidae</taxon>
        <taxon>Hypocreales</taxon>
        <taxon>Nectriaceae</taxon>
        <taxon>Fusarium</taxon>
    </lineage>
</organism>
<evidence type="ECO:0000256" key="5">
    <source>
        <dbReference type="ARBA" id="ARBA00022801"/>
    </source>
</evidence>
<evidence type="ECO:0000256" key="6">
    <source>
        <dbReference type="ARBA" id="ARBA00022837"/>
    </source>
</evidence>
<evidence type="ECO:0000256" key="7">
    <source>
        <dbReference type="ARBA" id="ARBA00023157"/>
    </source>
</evidence>
<dbReference type="Pfam" id="PF07519">
    <property type="entry name" value="Tannase"/>
    <property type="match status" value="2"/>
</dbReference>
<evidence type="ECO:0000256" key="1">
    <source>
        <dbReference type="ARBA" id="ARBA00006249"/>
    </source>
</evidence>
<keyword evidence="5 8" id="KW-0378">Hydrolase</keyword>
<keyword evidence="6" id="KW-0106">Calcium</keyword>
<comment type="similarity">
    <text evidence="1 8">Belongs to the tannase family.</text>
</comment>
<evidence type="ECO:0000313" key="9">
    <source>
        <dbReference type="EMBL" id="KPA37861.1"/>
    </source>
</evidence>
<comment type="caution">
    <text evidence="9">The sequence shown here is derived from an EMBL/GenBank/DDBJ whole genome shotgun (WGS) entry which is preliminary data.</text>
</comment>